<dbReference type="PANTHER" id="PTHR34069">
    <property type="entry name" value="3-OXOACYL-[ACYL-CARRIER-PROTEIN] SYNTHASE 3"/>
    <property type="match status" value="1"/>
</dbReference>
<evidence type="ECO:0000256" key="1">
    <source>
        <dbReference type="ARBA" id="ARBA00022679"/>
    </source>
</evidence>
<evidence type="ECO:0000313" key="6">
    <source>
        <dbReference type="Proteomes" id="UP000196531"/>
    </source>
</evidence>
<dbReference type="EMBL" id="MAAO01000002">
    <property type="protein sequence ID" value="OUR99596.1"/>
    <property type="molecule type" value="Genomic_DNA"/>
</dbReference>
<accession>A0A1Y5FFR5</accession>
<keyword evidence="2" id="KW-0012">Acyltransferase</keyword>
<feature type="domain" description="Beta-ketoacyl-[acyl-carrier-protein] synthase III N-terminal" evidence="4">
    <location>
        <begin position="105"/>
        <end position="185"/>
    </location>
</feature>
<evidence type="ECO:0000259" key="3">
    <source>
        <dbReference type="Pfam" id="PF08541"/>
    </source>
</evidence>
<feature type="domain" description="Beta-ketoacyl-[acyl-carrier-protein] synthase III C-terminal" evidence="3">
    <location>
        <begin position="247"/>
        <end position="327"/>
    </location>
</feature>
<dbReference type="Gene3D" id="3.40.47.10">
    <property type="match status" value="2"/>
</dbReference>
<name>A0A1Y5FFR5_9BACT</name>
<proteinExistence type="predicted"/>
<protein>
    <recommendedName>
        <fullName evidence="7">3-oxoacyl-ACP synthase</fullName>
    </recommendedName>
</protein>
<evidence type="ECO:0000313" key="5">
    <source>
        <dbReference type="EMBL" id="OUR99596.1"/>
    </source>
</evidence>
<organism evidence="5 6">
    <name type="scientific">Halobacteriovorax marinus</name>
    <dbReference type="NCBI Taxonomy" id="97084"/>
    <lineage>
        <taxon>Bacteria</taxon>
        <taxon>Pseudomonadati</taxon>
        <taxon>Bdellovibrionota</taxon>
        <taxon>Bacteriovoracia</taxon>
        <taxon>Bacteriovoracales</taxon>
        <taxon>Halobacteriovoraceae</taxon>
        <taxon>Halobacteriovorax</taxon>
    </lineage>
</organism>
<keyword evidence="1" id="KW-0808">Transferase</keyword>
<dbReference type="PANTHER" id="PTHR34069:SF2">
    <property type="entry name" value="BETA-KETOACYL-[ACYL-CARRIER-PROTEIN] SYNTHASE III"/>
    <property type="match status" value="1"/>
</dbReference>
<dbReference type="Proteomes" id="UP000196531">
    <property type="component" value="Unassembled WGS sequence"/>
</dbReference>
<comment type="caution">
    <text evidence="5">The sequence shown here is derived from an EMBL/GenBank/DDBJ whole genome shotgun (WGS) entry which is preliminary data.</text>
</comment>
<dbReference type="AlphaFoldDB" id="A0A1Y5FFR5"/>
<dbReference type="Pfam" id="PF08541">
    <property type="entry name" value="ACP_syn_III_C"/>
    <property type="match status" value="1"/>
</dbReference>
<dbReference type="Pfam" id="PF08545">
    <property type="entry name" value="ACP_syn_III"/>
    <property type="match status" value="1"/>
</dbReference>
<dbReference type="InterPro" id="IPR016039">
    <property type="entry name" value="Thiolase-like"/>
</dbReference>
<dbReference type="GO" id="GO:0044550">
    <property type="term" value="P:secondary metabolite biosynthetic process"/>
    <property type="evidence" value="ECO:0007669"/>
    <property type="project" value="TreeGrafter"/>
</dbReference>
<dbReference type="InterPro" id="IPR013747">
    <property type="entry name" value="ACP_syn_III_C"/>
</dbReference>
<sequence>MNICLKKAAVWLPKGYEDSDFISSESGIPKEVIEKKMGIIRKCRADSDTHPGMMAVNAARKVLKGIDPLSIDLIIWTGSEYKEHPVWSAGIYVQRELGLKNAYAFDVAARCSTNVLALGLAKSLMTTDKKLNRVLLCGGHKTGDLVNYKDETSRFLYNLSDGGSAMLLERGETNPILESSIITDGDFSLDVIIPAGGTKKPLSTKPADHEMFLTCPDIVGMRERLADRSLDNFLKVIKTAAQDSMHKPIDYLALLHMKKSAHDGIVDQLELNSEQSIYMDHYGHFGAPDQVLSLALAEKRGLLKKGDHVVLASAGIGYTWSAISLRWDENTIDLEDFTEIL</sequence>
<dbReference type="GO" id="GO:0006633">
    <property type="term" value="P:fatty acid biosynthetic process"/>
    <property type="evidence" value="ECO:0007669"/>
    <property type="project" value="InterPro"/>
</dbReference>
<gene>
    <name evidence="5" type="ORF">A9Q84_00830</name>
</gene>
<reference evidence="6" key="1">
    <citation type="journal article" date="2017" name="Proc. Natl. Acad. Sci. U.S.A.">
        <title>Simulation of Deepwater Horizon oil plume reveals substrate specialization within a complex community of hydrocarbon-degraders.</title>
        <authorList>
            <person name="Hu P."/>
            <person name="Dubinsky E.A."/>
            <person name="Probst A.J."/>
            <person name="Wang J."/>
            <person name="Sieber C.M.K."/>
            <person name="Tom L.M."/>
            <person name="Gardinali P."/>
            <person name="Banfield J.F."/>
            <person name="Atlas R.M."/>
            <person name="Andersen G.L."/>
        </authorList>
    </citation>
    <scope>NUCLEOTIDE SEQUENCE [LARGE SCALE GENOMIC DNA]</scope>
</reference>
<dbReference type="InterPro" id="IPR013751">
    <property type="entry name" value="ACP_syn_III_N"/>
</dbReference>
<evidence type="ECO:0000256" key="2">
    <source>
        <dbReference type="ARBA" id="ARBA00023315"/>
    </source>
</evidence>
<dbReference type="NCBIfam" id="NF005308">
    <property type="entry name" value="PRK06840.1"/>
    <property type="match status" value="1"/>
</dbReference>
<dbReference type="SUPFAM" id="SSF53901">
    <property type="entry name" value="Thiolase-like"/>
    <property type="match status" value="2"/>
</dbReference>
<evidence type="ECO:0008006" key="7">
    <source>
        <dbReference type="Google" id="ProtNLM"/>
    </source>
</evidence>
<dbReference type="GO" id="GO:0004315">
    <property type="term" value="F:3-oxoacyl-[acyl-carrier-protein] synthase activity"/>
    <property type="evidence" value="ECO:0007669"/>
    <property type="project" value="InterPro"/>
</dbReference>
<evidence type="ECO:0000259" key="4">
    <source>
        <dbReference type="Pfam" id="PF08545"/>
    </source>
</evidence>